<dbReference type="CDD" id="cd02440">
    <property type="entry name" value="AdoMet_MTases"/>
    <property type="match status" value="1"/>
</dbReference>
<reference evidence="2" key="1">
    <citation type="submission" date="2021-01" db="EMBL/GenBank/DDBJ databases">
        <title>Whole genome shotgun sequence of Virgisporangium ochraceum NBRC 16418.</title>
        <authorList>
            <person name="Komaki H."/>
            <person name="Tamura T."/>
        </authorList>
    </citation>
    <scope>NUCLEOTIDE SEQUENCE</scope>
    <source>
        <strain evidence="2">NBRC 16418</strain>
    </source>
</reference>
<keyword evidence="2" id="KW-0489">Methyltransferase</keyword>
<feature type="domain" description="Methyltransferase" evidence="1">
    <location>
        <begin position="63"/>
        <end position="149"/>
    </location>
</feature>
<evidence type="ECO:0000313" key="3">
    <source>
        <dbReference type="Proteomes" id="UP000635606"/>
    </source>
</evidence>
<organism evidence="2 3">
    <name type="scientific">Virgisporangium ochraceum</name>
    <dbReference type="NCBI Taxonomy" id="65505"/>
    <lineage>
        <taxon>Bacteria</taxon>
        <taxon>Bacillati</taxon>
        <taxon>Actinomycetota</taxon>
        <taxon>Actinomycetes</taxon>
        <taxon>Micromonosporales</taxon>
        <taxon>Micromonosporaceae</taxon>
        <taxon>Virgisporangium</taxon>
    </lineage>
</organism>
<dbReference type="SUPFAM" id="SSF53335">
    <property type="entry name" value="S-adenosyl-L-methionine-dependent methyltransferases"/>
    <property type="match status" value="1"/>
</dbReference>
<keyword evidence="3" id="KW-1185">Reference proteome</keyword>
<dbReference type="InterPro" id="IPR029063">
    <property type="entry name" value="SAM-dependent_MTases_sf"/>
</dbReference>
<dbReference type="Gene3D" id="3.40.50.150">
    <property type="entry name" value="Vaccinia Virus protein VP39"/>
    <property type="match status" value="1"/>
</dbReference>
<sequence>MTLATLAAPSPVAVFESALSTGAAVTLTPTDPVGSRTVRPVDWCRDTLPGDETLLDRCAGPTLDVGCGPGRLTRALAERGQHALGVDISAGAVRLARRRGARALRRDVFGPLPAEGRWARVLLADGNIGIDGDPVRLLRRCRELSTPDGRILVEVDPPGAPAWAGEVRIAADGGAPSAPFRWAYVGADHLAGLARAAGVRVLDQWTEAGRWFADLS</sequence>
<protein>
    <submittedName>
        <fullName evidence="2">Methyltransferase type 12</fullName>
    </submittedName>
</protein>
<dbReference type="InterPro" id="IPR041698">
    <property type="entry name" value="Methyltransf_25"/>
</dbReference>
<comment type="caution">
    <text evidence="2">The sequence shown here is derived from an EMBL/GenBank/DDBJ whole genome shotgun (WGS) entry which is preliminary data.</text>
</comment>
<evidence type="ECO:0000259" key="1">
    <source>
        <dbReference type="Pfam" id="PF13649"/>
    </source>
</evidence>
<evidence type="ECO:0000313" key="2">
    <source>
        <dbReference type="EMBL" id="GIJ73077.1"/>
    </source>
</evidence>
<accession>A0A8J4EIA9</accession>
<proteinExistence type="predicted"/>
<keyword evidence="2" id="KW-0808">Transferase</keyword>
<dbReference type="GO" id="GO:0008168">
    <property type="term" value="F:methyltransferase activity"/>
    <property type="evidence" value="ECO:0007669"/>
    <property type="project" value="UniProtKB-KW"/>
</dbReference>
<name>A0A8J4EIA9_9ACTN</name>
<dbReference type="EMBL" id="BOPH01000108">
    <property type="protein sequence ID" value="GIJ73077.1"/>
    <property type="molecule type" value="Genomic_DNA"/>
</dbReference>
<dbReference type="GO" id="GO:0032259">
    <property type="term" value="P:methylation"/>
    <property type="evidence" value="ECO:0007669"/>
    <property type="project" value="UniProtKB-KW"/>
</dbReference>
<dbReference type="AlphaFoldDB" id="A0A8J4EIA9"/>
<gene>
    <name evidence="2" type="ORF">Voc01_079940</name>
</gene>
<dbReference type="Pfam" id="PF13649">
    <property type="entry name" value="Methyltransf_25"/>
    <property type="match status" value="1"/>
</dbReference>
<dbReference type="Proteomes" id="UP000635606">
    <property type="component" value="Unassembled WGS sequence"/>
</dbReference>